<evidence type="ECO:0000313" key="1">
    <source>
        <dbReference type="EMBL" id="GAA0505396.1"/>
    </source>
</evidence>
<evidence type="ECO:0008006" key="3">
    <source>
        <dbReference type="Google" id="ProtNLM"/>
    </source>
</evidence>
<protein>
    <recommendedName>
        <fullName evidence="3">DUF3558 domain-containing protein</fullName>
    </recommendedName>
</protein>
<sequence length="332" mass="33825">MPPRPRFRWMALLIAGLLVLAGCVGGPAGSGPVAGGGKPSASSAGVLGDLRTFDPCSVADPAALARFGQVTDAGTVSLDYCLHRVQLADGSVVQVAVGELAESTPDQPGGGAPVVARGQFRVRQEPPLPGHCARDVLFDDGIAMRVSADLLSGDPGAGLCAVAETGADAAVGAMQQHRAGHRAYPPDSLAVVDPCTVLDSAVVHEVPGLEQTQPRSTPARHQCQWGEQNAESPRVRLVHTAGDPPRVLHGAAVEEEIAGRRTVVSIVGGDPSVPLCSAETGHIPFGDPAGRQVEVAMLVVAVPGADGIEACEYARGLAQSAWPRLPSSGGSG</sequence>
<gene>
    <name evidence="1" type="ORF">GCM10009533_00080</name>
</gene>
<name>A0ABN1BU47_SACER</name>
<comment type="caution">
    <text evidence="1">The sequence shown here is derived from an EMBL/GenBank/DDBJ whole genome shotgun (WGS) entry which is preliminary data.</text>
</comment>
<evidence type="ECO:0000313" key="2">
    <source>
        <dbReference type="Proteomes" id="UP001500729"/>
    </source>
</evidence>
<dbReference type="Proteomes" id="UP001500729">
    <property type="component" value="Unassembled WGS sequence"/>
</dbReference>
<keyword evidence="2" id="KW-1185">Reference proteome</keyword>
<dbReference type="RefSeq" id="WP_009944306.1">
    <property type="nucleotide sequence ID" value="NZ_BAAAGS010000001.1"/>
</dbReference>
<dbReference type="PROSITE" id="PS51257">
    <property type="entry name" value="PROKAR_LIPOPROTEIN"/>
    <property type="match status" value="1"/>
</dbReference>
<organism evidence="1 2">
    <name type="scientific">Saccharopolyspora erythraea</name>
    <name type="common">Streptomyces erythraeus</name>
    <dbReference type="NCBI Taxonomy" id="1836"/>
    <lineage>
        <taxon>Bacteria</taxon>
        <taxon>Bacillati</taxon>
        <taxon>Actinomycetota</taxon>
        <taxon>Actinomycetes</taxon>
        <taxon>Pseudonocardiales</taxon>
        <taxon>Pseudonocardiaceae</taxon>
        <taxon>Saccharopolyspora</taxon>
    </lineage>
</organism>
<reference evidence="1 2" key="1">
    <citation type="journal article" date="2019" name="Int. J. Syst. Evol. Microbiol.">
        <title>The Global Catalogue of Microorganisms (GCM) 10K type strain sequencing project: providing services to taxonomists for standard genome sequencing and annotation.</title>
        <authorList>
            <consortium name="The Broad Institute Genomics Platform"/>
            <consortium name="The Broad Institute Genome Sequencing Center for Infectious Disease"/>
            <person name="Wu L."/>
            <person name="Ma J."/>
        </authorList>
    </citation>
    <scope>NUCLEOTIDE SEQUENCE [LARGE SCALE GENOMIC DNA]</scope>
    <source>
        <strain evidence="1 2">JCM 10303</strain>
    </source>
</reference>
<accession>A0ABN1BU47</accession>
<proteinExistence type="predicted"/>
<dbReference type="EMBL" id="BAAAGS010000001">
    <property type="protein sequence ID" value="GAA0505396.1"/>
    <property type="molecule type" value="Genomic_DNA"/>
</dbReference>